<dbReference type="InterPro" id="IPR002347">
    <property type="entry name" value="SDR_fam"/>
</dbReference>
<evidence type="ECO:0000256" key="1">
    <source>
        <dbReference type="ARBA" id="ARBA00006484"/>
    </source>
</evidence>
<gene>
    <name evidence="5" type="ORF">FC770_16655</name>
</gene>
<keyword evidence="6" id="KW-1185">Reference proteome</keyword>
<dbReference type="SUPFAM" id="SSF51735">
    <property type="entry name" value="NAD(P)-binding Rossmann-fold domains"/>
    <property type="match status" value="1"/>
</dbReference>
<evidence type="ECO:0000259" key="4">
    <source>
        <dbReference type="SMART" id="SM00822"/>
    </source>
</evidence>
<dbReference type="InterPro" id="IPR020904">
    <property type="entry name" value="Sc_DH/Rdtase_CS"/>
</dbReference>
<keyword evidence="2" id="KW-0560">Oxidoreductase</keyword>
<dbReference type="InterPro" id="IPR036291">
    <property type="entry name" value="NAD(P)-bd_dom_sf"/>
</dbReference>
<dbReference type="PRINTS" id="PR00080">
    <property type="entry name" value="SDRFAMILY"/>
</dbReference>
<comment type="similarity">
    <text evidence="1 3">Belongs to the short-chain dehydrogenases/reductases (SDR) family.</text>
</comment>
<sequence>MRSLRGKVVVITGAGSGIGRALALRCGQSGARLALGDIDAAGLAETALMARQVGATAVHTEVVDVAEGAAVDAWADRVAGHFGGVDAVINNAGVSLSGPFVDLEVKDMEWIMAINFWGVVHGSKAFLPHLIASGDGHLVNVSSLFGLISMPTQSLYNASKYAVRGLSESLREEMLVAGHPVQVTVVHPGGVKTGIARNGRAAAGEDQAELARKFDEQLARTTPDEAARVILRGMLAGRPRVLVGADAHVVHALATLVGARYQDVAARLSKRFDAR</sequence>
<dbReference type="EMBL" id="SZPY01000005">
    <property type="protein sequence ID" value="TKI60422.1"/>
    <property type="molecule type" value="Genomic_DNA"/>
</dbReference>
<dbReference type="AlphaFoldDB" id="A0A4U2YJ94"/>
<dbReference type="GO" id="GO:0016020">
    <property type="term" value="C:membrane"/>
    <property type="evidence" value="ECO:0007669"/>
    <property type="project" value="TreeGrafter"/>
</dbReference>
<evidence type="ECO:0000256" key="3">
    <source>
        <dbReference type="RuleBase" id="RU000363"/>
    </source>
</evidence>
<dbReference type="Gene3D" id="3.40.50.720">
    <property type="entry name" value="NAD(P)-binding Rossmann-like Domain"/>
    <property type="match status" value="1"/>
</dbReference>
<dbReference type="InterPro" id="IPR057326">
    <property type="entry name" value="KR_dom"/>
</dbReference>
<evidence type="ECO:0000313" key="5">
    <source>
        <dbReference type="EMBL" id="TKI60422.1"/>
    </source>
</evidence>
<dbReference type="SMART" id="SM00822">
    <property type="entry name" value="PKS_KR"/>
    <property type="match status" value="1"/>
</dbReference>
<feature type="domain" description="Ketoreductase" evidence="4">
    <location>
        <begin position="7"/>
        <end position="192"/>
    </location>
</feature>
<evidence type="ECO:0000256" key="2">
    <source>
        <dbReference type="ARBA" id="ARBA00023002"/>
    </source>
</evidence>
<dbReference type="Proteomes" id="UP000307808">
    <property type="component" value="Unassembled WGS sequence"/>
</dbReference>
<protein>
    <submittedName>
        <fullName evidence="5">SDR family NAD(P)-dependent oxidoreductase</fullName>
    </submittedName>
</protein>
<name>A0A4U2YJ94_9ACTN</name>
<dbReference type="PRINTS" id="PR00081">
    <property type="entry name" value="GDHRDH"/>
</dbReference>
<proteinExistence type="inferred from homology"/>
<dbReference type="RefSeq" id="WP_137067455.1">
    <property type="nucleotide sequence ID" value="NZ_CP040748.1"/>
</dbReference>
<dbReference type="GO" id="GO:0016491">
    <property type="term" value="F:oxidoreductase activity"/>
    <property type="evidence" value="ECO:0007669"/>
    <property type="project" value="UniProtKB-KW"/>
</dbReference>
<dbReference type="PANTHER" id="PTHR44196:SF1">
    <property type="entry name" value="DEHYDROGENASE_REDUCTASE SDR FAMILY MEMBER 7B"/>
    <property type="match status" value="1"/>
</dbReference>
<dbReference type="PROSITE" id="PS00061">
    <property type="entry name" value="ADH_SHORT"/>
    <property type="match status" value="1"/>
</dbReference>
<dbReference type="Pfam" id="PF00106">
    <property type="entry name" value="adh_short"/>
    <property type="match status" value="1"/>
</dbReference>
<comment type="caution">
    <text evidence="5">The sequence shown here is derived from an EMBL/GenBank/DDBJ whole genome shotgun (WGS) entry which is preliminary data.</text>
</comment>
<evidence type="ECO:0000313" key="6">
    <source>
        <dbReference type="Proteomes" id="UP000307808"/>
    </source>
</evidence>
<accession>A0A4U2YJ94</accession>
<organism evidence="5 6">
    <name type="scientific">Nocardioides jishulii</name>
    <dbReference type="NCBI Taxonomy" id="2575440"/>
    <lineage>
        <taxon>Bacteria</taxon>
        <taxon>Bacillati</taxon>
        <taxon>Actinomycetota</taxon>
        <taxon>Actinomycetes</taxon>
        <taxon>Propionibacteriales</taxon>
        <taxon>Nocardioidaceae</taxon>
        <taxon>Nocardioides</taxon>
    </lineage>
</organism>
<dbReference type="OrthoDB" id="4690547at2"/>
<reference evidence="5 6" key="1">
    <citation type="submission" date="2019-04" db="EMBL/GenBank/DDBJ databases">
        <authorList>
            <person name="Dong K."/>
        </authorList>
    </citation>
    <scope>NUCLEOTIDE SEQUENCE [LARGE SCALE GENOMIC DNA]</scope>
    <source>
        <strain evidence="6">dk3543</strain>
    </source>
</reference>
<dbReference type="PANTHER" id="PTHR44196">
    <property type="entry name" value="DEHYDROGENASE/REDUCTASE SDR FAMILY MEMBER 7B"/>
    <property type="match status" value="1"/>
</dbReference>